<accession>A0A0A1XTL6</accession>
<dbReference type="EMBL" id="GBXI01000029">
    <property type="protein sequence ID" value="JAD14263.1"/>
    <property type="molecule type" value="Transcribed_RNA"/>
</dbReference>
<sequence>ITDLNINKTVLYGASDLRQFKEKLKVYETIRENSKPNKEVKSFENKVAKYENKIIVCYNCGTKGHKSAECKDKAKGTKCFQCKKFGHISKDCPETENKNEKTNTRRLCVKSSIMNKEVFIGKHKFLSLFDTGNKFNIVTDNVLPSVHEPVLSDSNICLIGFGERKPCNNIKPMGQIKLDINIDNQVFNLNFLVVSSKLMDIDVIIGEDFCLQADISINRDGLTIRKIESDEYADVFAMMKVDSIIDNFHICETSSVVAKQKIRRMVY</sequence>
<dbReference type="InterPro" id="IPR036875">
    <property type="entry name" value="Znf_CCHC_sf"/>
</dbReference>
<feature type="domain" description="CCHC-type" evidence="2">
    <location>
        <begin position="57"/>
        <end position="72"/>
    </location>
</feature>
<reference evidence="3" key="2">
    <citation type="journal article" date="2015" name="Gigascience">
        <title>Reconstructing a comprehensive transcriptome assembly of a white-pupal translocated strain of the pest fruit fly Bactrocera cucurbitae.</title>
        <authorList>
            <person name="Sim S.B."/>
            <person name="Calla B."/>
            <person name="Hall B."/>
            <person name="DeRego T."/>
            <person name="Geib S.M."/>
        </authorList>
    </citation>
    <scope>NUCLEOTIDE SEQUENCE</scope>
</reference>
<keyword evidence="1" id="KW-0479">Metal-binding</keyword>
<dbReference type="GO" id="GO:0003676">
    <property type="term" value="F:nucleic acid binding"/>
    <property type="evidence" value="ECO:0007669"/>
    <property type="project" value="InterPro"/>
</dbReference>
<dbReference type="PROSITE" id="PS50158">
    <property type="entry name" value="ZF_CCHC"/>
    <property type="match status" value="2"/>
</dbReference>
<dbReference type="Gene3D" id="4.10.60.10">
    <property type="entry name" value="Zinc finger, CCHC-type"/>
    <property type="match status" value="1"/>
</dbReference>
<gene>
    <name evidence="3" type="primary">gag_0</name>
    <name evidence="3" type="ORF">g.29246</name>
</gene>
<keyword evidence="1" id="KW-0862">Zinc</keyword>
<dbReference type="Gene3D" id="2.40.70.10">
    <property type="entry name" value="Acid Proteases"/>
    <property type="match status" value="1"/>
</dbReference>
<dbReference type="Pfam" id="PF00098">
    <property type="entry name" value="zf-CCHC"/>
    <property type="match status" value="2"/>
</dbReference>
<dbReference type="InterPro" id="IPR051714">
    <property type="entry name" value="Znf_CCHC_NABP"/>
</dbReference>
<reference evidence="3" key="1">
    <citation type="submission" date="2014-11" db="EMBL/GenBank/DDBJ databases">
        <authorList>
            <person name="Geib S."/>
        </authorList>
    </citation>
    <scope>NUCLEOTIDE SEQUENCE</scope>
</reference>
<dbReference type="SMART" id="SM00343">
    <property type="entry name" value="ZnF_C2HC"/>
    <property type="match status" value="2"/>
</dbReference>
<dbReference type="GO" id="GO:0008270">
    <property type="term" value="F:zinc ion binding"/>
    <property type="evidence" value="ECO:0007669"/>
    <property type="project" value="UniProtKB-KW"/>
</dbReference>
<evidence type="ECO:0000313" key="3">
    <source>
        <dbReference type="EMBL" id="JAD14263.1"/>
    </source>
</evidence>
<organism evidence="3">
    <name type="scientific">Zeugodacus cucurbitae</name>
    <name type="common">Melon fruit fly</name>
    <name type="synonym">Bactrocera cucurbitae</name>
    <dbReference type="NCBI Taxonomy" id="28588"/>
    <lineage>
        <taxon>Eukaryota</taxon>
        <taxon>Metazoa</taxon>
        <taxon>Ecdysozoa</taxon>
        <taxon>Arthropoda</taxon>
        <taxon>Hexapoda</taxon>
        <taxon>Insecta</taxon>
        <taxon>Pterygota</taxon>
        <taxon>Neoptera</taxon>
        <taxon>Endopterygota</taxon>
        <taxon>Diptera</taxon>
        <taxon>Brachycera</taxon>
        <taxon>Muscomorpha</taxon>
        <taxon>Tephritoidea</taxon>
        <taxon>Tephritidae</taxon>
        <taxon>Zeugodacus</taxon>
        <taxon>Zeugodacus</taxon>
    </lineage>
</organism>
<dbReference type="AlphaFoldDB" id="A0A0A1XTL6"/>
<feature type="domain" description="CCHC-type" evidence="2">
    <location>
        <begin position="78"/>
        <end position="94"/>
    </location>
</feature>
<dbReference type="SUPFAM" id="SSF57756">
    <property type="entry name" value="Retrovirus zinc finger-like domains"/>
    <property type="match status" value="1"/>
</dbReference>
<proteinExistence type="predicted"/>
<dbReference type="PANTHER" id="PTHR23002">
    <property type="entry name" value="ZINC FINGER CCHC DOMAIN CONTAINING PROTEIN"/>
    <property type="match status" value="1"/>
</dbReference>
<keyword evidence="1" id="KW-0863">Zinc-finger</keyword>
<dbReference type="InterPro" id="IPR001878">
    <property type="entry name" value="Znf_CCHC"/>
</dbReference>
<feature type="non-terminal residue" evidence="3">
    <location>
        <position position="267"/>
    </location>
</feature>
<dbReference type="InterPro" id="IPR021109">
    <property type="entry name" value="Peptidase_aspartic_dom_sf"/>
</dbReference>
<feature type="non-terminal residue" evidence="3">
    <location>
        <position position="1"/>
    </location>
</feature>
<protein>
    <submittedName>
        <fullName evidence="3">Gag polyprotein</fullName>
    </submittedName>
</protein>
<evidence type="ECO:0000256" key="1">
    <source>
        <dbReference type="PROSITE-ProRule" id="PRU00047"/>
    </source>
</evidence>
<evidence type="ECO:0000259" key="2">
    <source>
        <dbReference type="PROSITE" id="PS50158"/>
    </source>
</evidence>
<name>A0A0A1XTL6_ZEUCU</name>